<name>A0A4V5MZH8_9ACTN</name>
<evidence type="ECO:0000313" key="3">
    <source>
        <dbReference type="Proteomes" id="UP000305778"/>
    </source>
</evidence>
<reference evidence="2 3" key="1">
    <citation type="submission" date="2019-04" db="EMBL/GenBank/DDBJ databases">
        <title>Streptomyces oryziradicis sp. nov., a novel actinomycete isolated from rhizosphere soil of rice (Oryza sativa L.).</title>
        <authorList>
            <person name="Li C."/>
        </authorList>
    </citation>
    <scope>NUCLEOTIDE SEQUENCE [LARGE SCALE GENOMIC DNA]</scope>
    <source>
        <strain evidence="2 3">NEAU-C40</strain>
    </source>
</reference>
<accession>A0A4V5MZH8</accession>
<evidence type="ECO:0000313" key="2">
    <source>
        <dbReference type="EMBL" id="TKA08229.1"/>
    </source>
</evidence>
<proteinExistence type="predicted"/>
<sequence>MPRPARAELSTFATRLAARLPGLWTAAYHRHADRYDQYPIAEDLWDNAHASWAVNERFGRFVPVDRPHERYHRLPTGMEPAEQRRYASAAANTLSHHYGVALASELYVPGPTVTIDVPLGDTVAHLADRIRQADHSGEAADALTELTAPCNGVVTGISEVLTAAAEFWTDLGEGADYHHAQRLRHLAAELTRHTHELARLRGHLADRHTTHPHHTSCHGTAETEQERTTTCSCPPSPAFRHRPPPRLRPAGRPIAHRPSPRSRRRPPCCSLTERHRHP</sequence>
<evidence type="ECO:0000256" key="1">
    <source>
        <dbReference type="SAM" id="MobiDB-lite"/>
    </source>
</evidence>
<dbReference type="Proteomes" id="UP000305778">
    <property type="component" value="Unassembled WGS sequence"/>
</dbReference>
<keyword evidence="3" id="KW-1185">Reference proteome</keyword>
<gene>
    <name evidence="2" type="ORF">FCI23_29625</name>
</gene>
<dbReference type="OrthoDB" id="4305403at2"/>
<feature type="compositionally biased region" description="Basic residues" evidence="1">
    <location>
        <begin position="254"/>
        <end position="266"/>
    </location>
</feature>
<dbReference type="EMBL" id="SUMC01000033">
    <property type="protein sequence ID" value="TKA08229.1"/>
    <property type="molecule type" value="Genomic_DNA"/>
</dbReference>
<dbReference type="AlphaFoldDB" id="A0A4V5MZH8"/>
<protein>
    <submittedName>
        <fullName evidence="2">Uncharacterized protein</fullName>
    </submittedName>
</protein>
<feature type="region of interest" description="Disordered" evidence="1">
    <location>
        <begin position="208"/>
        <end position="278"/>
    </location>
</feature>
<comment type="caution">
    <text evidence="2">The sequence shown here is derived from an EMBL/GenBank/DDBJ whole genome shotgun (WGS) entry which is preliminary data.</text>
</comment>
<organism evidence="2 3">
    <name type="scientific">Actinacidiphila oryziradicis</name>
    <dbReference type="NCBI Taxonomy" id="2571141"/>
    <lineage>
        <taxon>Bacteria</taxon>
        <taxon>Bacillati</taxon>
        <taxon>Actinomycetota</taxon>
        <taxon>Actinomycetes</taxon>
        <taxon>Kitasatosporales</taxon>
        <taxon>Streptomycetaceae</taxon>
        <taxon>Actinacidiphila</taxon>
    </lineage>
</organism>
<dbReference type="RefSeq" id="WP_136727006.1">
    <property type="nucleotide sequence ID" value="NZ_SUMC01000033.1"/>
</dbReference>